<evidence type="ECO:0000256" key="6">
    <source>
        <dbReference type="ARBA" id="ARBA00022989"/>
    </source>
</evidence>
<keyword evidence="9" id="KW-0811">Translocation</keyword>
<keyword evidence="9" id="KW-0653">Protein transport</keyword>
<dbReference type="Pfam" id="PF02466">
    <property type="entry name" value="Tim17"/>
    <property type="match status" value="1"/>
</dbReference>
<reference evidence="10" key="1">
    <citation type="submission" date="2020-05" db="EMBL/GenBank/DDBJ databases">
        <title>Phylogenomic resolution of chytrid fungi.</title>
        <authorList>
            <person name="Stajich J.E."/>
            <person name="Amses K."/>
            <person name="Simmons R."/>
            <person name="Seto K."/>
            <person name="Myers J."/>
            <person name="Bonds A."/>
            <person name="Quandt C.A."/>
            <person name="Barry K."/>
            <person name="Liu P."/>
            <person name="Grigoriev I."/>
            <person name="Longcore J.E."/>
            <person name="James T.Y."/>
        </authorList>
    </citation>
    <scope>NUCLEOTIDE SEQUENCE</scope>
    <source>
        <strain evidence="10">JEL0318</strain>
    </source>
</reference>
<evidence type="ECO:0000256" key="8">
    <source>
        <dbReference type="ARBA" id="ARBA00023136"/>
    </source>
</evidence>
<keyword evidence="7 9" id="KW-0496">Mitochondrion</keyword>
<dbReference type="EMBL" id="JADGJD010000298">
    <property type="protein sequence ID" value="KAJ3052403.1"/>
    <property type="molecule type" value="Genomic_DNA"/>
</dbReference>
<evidence type="ECO:0000256" key="7">
    <source>
        <dbReference type="ARBA" id="ARBA00023128"/>
    </source>
</evidence>
<dbReference type="PANTHER" id="PTHR14110:SF0">
    <property type="entry name" value="MITOCHONDRIAL IMPORT INNER MEMBRANE TRANSLOCASE SUBUNIT TIM22"/>
    <property type="match status" value="1"/>
</dbReference>
<evidence type="ECO:0000256" key="3">
    <source>
        <dbReference type="ARBA" id="ARBA00020722"/>
    </source>
</evidence>
<proteinExistence type="inferred from homology"/>
<evidence type="ECO:0000313" key="10">
    <source>
        <dbReference type="EMBL" id="KAJ3052403.1"/>
    </source>
</evidence>
<dbReference type="AlphaFoldDB" id="A0AAD5X5S1"/>
<keyword evidence="11" id="KW-1185">Reference proteome</keyword>
<evidence type="ECO:0000256" key="1">
    <source>
        <dbReference type="ARBA" id="ARBA00004448"/>
    </source>
</evidence>
<evidence type="ECO:0000256" key="9">
    <source>
        <dbReference type="RuleBase" id="RU367038"/>
    </source>
</evidence>
<dbReference type="Proteomes" id="UP001212841">
    <property type="component" value="Unassembled WGS sequence"/>
</dbReference>
<comment type="similarity">
    <text evidence="2 9">Belongs to the Tim17/Tim22/Tim23 family.</text>
</comment>
<dbReference type="GO" id="GO:0045039">
    <property type="term" value="P:protein insertion into mitochondrial inner membrane"/>
    <property type="evidence" value="ECO:0007669"/>
    <property type="project" value="UniProtKB-UniRule"/>
</dbReference>
<accession>A0AAD5X5S1</accession>
<comment type="function">
    <text evidence="9">Essential core component of the TIM22 complex, a complex that mediates the import and insertion of multi-pass transmembrane proteins into the mitochondrial inner membrane. In the TIM22 complex, it constitutes the voltage-activated and signal-gated channel. Forms a twin-pore translocase that uses the membrane potential as external driving force in 2 voltage-dependent steps.</text>
</comment>
<gene>
    <name evidence="10" type="primary">TIM22</name>
    <name evidence="10" type="ORF">HK097_006329</name>
</gene>
<dbReference type="GO" id="GO:0008320">
    <property type="term" value="F:protein transmembrane transporter activity"/>
    <property type="evidence" value="ECO:0007669"/>
    <property type="project" value="UniProtKB-UniRule"/>
</dbReference>
<keyword evidence="5 9" id="KW-0999">Mitochondrion inner membrane</keyword>
<organism evidence="10 11">
    <name type="scientific">Rhizophlyctis rosea</name>
    <dbReference type="NCBI Taxonomy" id="64517"/>
    <lineage>
        <taxon>Eukaryota</taxon>
        <taxon>Fungi</taxon>
        <taxon>Fungi incertae sedis</taxon>
        <taxon>Chytridiomycota</taxon>
        <taxon>Chytridiomycota incertae sedis</taxon>
        <taxon>Chytridiomycetes</taxon>
        <taxon>Rhizophlyctidales</taxon>
        <taxon>Rhizophlyctidaceae</taxon>
        <taxon>Rhizophlyctis</taxon>
    </lineage>
</organism>
<sequence>MSSPEAPQNPMSGGLFGNTPPEAVIMQGIMESCPAKVVISGGAGFGLGLAFGTFMSSVDWGSNTEEFRNLSTREQIRLTLKDMGAKSYSSAKNFAVVGAVFSGTECLIETYRAKNDMWNGISAGCITGGVLAARAGPQAALFGCGGFAAFSAVIDYWLRHHD</sequence>
<keyword evidence="9" id="KW-0813">Transport</keyword>
<comment type="subcellular location">
    <subcellularLocation>
        <location evidence="1 9">Mitochondrion inner membrane</location>
        <topology evidence="1 9">Multi-pass membrane protein</topology>
    </subcellularLocation>
</comment>
<comment type="subunit">
    <text evidence="9">Component of the TIM22 complex.</text>
</comment>
<evidence type="ECO:0000256" key="4">
    <source>
        <dbReference type="ARBA" id="ARBA00022692"/>
    </source>
</evidence>
<dbReference type="GO" id="GO:0030943">
    <property type="term" value="F:mitochondrion targeting sequence binding"/>
    <property type="evidence" value="ECO:0007669"/>
    <property type="project" value="TreeGrafter"/>
</dbReference>
<name>A0AAD5X5S1_9FUNG</name>
<protein>
    <recommendedName>
        <fullName evidence="3 9">Mitochondrial import inner membrane translocase subunit TIM22</fullName>
    </recommendedName>
</protein>
<dbReference type="GO" id="GO:0042721">
    <property type="term" value="C:TIM22 mitochondrial import inner membrane insertion complex"/>
    <property type="evidence" value="ECO:0007669"/>
    <property type="project" value="UniProtKB-UniRule"/>
</dbReference>
<evidence type="ECO:0000256" key="2">
    <source>
        <dbReference type="ARBA" id="ARBA00008444"/>
    </source>
</evidence>
<dbReference type="InterPro" id="IPR039175">
    <property type="entry name" value="TIM22"/>
</dbReference>
<comment type="caution">
    <text evidence="10">The sequence shown here is derived from an EMBL/GenBank/DDBJ whole genome shotgun (WGS) entry which is preliminary data.</text>
</comment>
<keyword evidence="8" id="KW-0472">Membrane</keyword>
<keyword evidence="4" id="KW-0812">Transmembrane</keyword>
<evidence type="ECO:0000313" key="11">
    <source>
        <dbReference type="Proteomes" id="UP001212841"/>
    </source>
</evidence>
<dbReference type="PANTHER" id="PTHR14110">
    <property type="entry name" value="MITOCHONDRIAL IMPORT INNER MEMBRANE TRANSLOCASE SUBUNIT TIM22"/>
    <property type="match status" value="1"/>
</dbReference>
<evidence type="ECO:0000256" key="5">
    <source>
        <dbReference type="ARBA" id="ARBA00022792"/>
    </source>
</evidence>
<keyword evidence="6" id="KW-1133">Transmembrane helix</keyword>